<reference evidence="2 3" key="1">
    <citation type="submission" date="2021-08" db="EMBL/GenBank/DDBJ databases">
        <title>Draft genome sequence of Spirulina subsalsa with high tolerance to salinity and hype-accumulation of phycocyanin.</title>
        <authorList>
            <person name="Pei H."/>
            <person name="Jiang L."/>
        </authorList>
    </citation>
    <scope>NUCLEOTIDE SEQUENCE [LARGE SCALE GENOMIC DNA]</scope>
    <source>
        <strain evidence="2 3">FACHB-351</strain>
    </source>
</reference>
<feature type="transmembrane region" description="Helical" evidence="1">
    <location>
        <begin position="83"/>
        <end position="103"/>
    </location>
</feature>
<proteinExistence type="predicted"/>
<keyword evidence="1" id="KW-0812">Transmembrane</keyword>
<dbReference type="EMBL" id="JAIHOM010000130">
    <property type="protein sequence ID" value="MCW6038373.1"/>
    <property type="molecule type" value="Genomic_DNA"/>
</dbReference>
<protein>
    <submittedName>
        <fullName evidence="2">Uncharacterized protein</fullName>
    </submittedName>
</protein>
<evidence type="ECO:0000256" key="1">
    <source>
        <dbReference type="SAM" id="Phobius"/>
    </source>
</evidence>
<keyword evidence="1" id="KW-0472">Membrane</keyword>
<keyword evidence="1" id="KW-1133">Transmembrane helix</keyword>
<sequence length="137" mass="15054">MSVVPPVLPAISAAIMITCFFAIAFGFIFKDMLEYQVALWNIKRQTQATINYKNPSLIVAYLALTVFMTLFVGECLSVFQLGYLFASILAVVVVIPTALLVWVQLGEMLKLLAIGGSKAIDIDSYLSMPELEAKAKK</sequence>
<evidence type="ECO:0000313" key="2">
    <source>
        <dbReference type="EMBL" id="MCW6038373.1"/>
    </source>
</evidence>
<evidence type="ECO:0000313" key="3">
    <source>
        <dbReference type="Proteomes" id="UP001526426"/>
    </source>
</evidence>
<keyword evidence="3" id="KW-1185">Reference proteome</keyword>
<feature type="transmembrane region" description="Helical" evidence="1">
    <location>
        <begin position="6"/>
        <end position="29"/>
    </location>
</feature>
<dbReference type="Proteomes" id="UP001526426">
    <property type="component" value="Unassembled WGS sequence"/>
</dbReference>
<feature type="transmembrane region" description="Helical" evidence="1">
    <location>
        <begin position="50"/>
        <end position="71"/>
    </location>
</feature>
<accession>A0ABT3LA53</accession>
<name>A0ABT3LA53_9CYAN</name>
<organism evidence="2 3">
    <name type="scientific">Spirulina subsalsa FACHB-351</name>
    <dbReference type="NCBI Taxonomy" id="234711"/>
    <lineage>
        <taxon>Bacteria</taxon>
        <taxon>Bacillati</taxon>
        <taxon>Cyanobacteriota</taxon>
        <taxon>Cyanophyceae</taxon>
        <taxon>Spirulinales</taxon>
        <taxon>Spirulinaceae</taxon>
        <taxon>Spirulina</taxon>
    </lineage>
</organism>
<dbReference type="RefSeq" id="WP_265266280.1">
    <property type="nucleotide sequence ID" value="NZ_JAIHOM010000130.1"/>
</dbReference>
<comment type="caution">
    <text evidence="2">The sequence shown here is derived from an EMBL/GenBank/DDBJ whole genome shotgun (WGS) entry which is preliminary data.</text>
</comment>
<gene>
    <name evidence="2" type="ORF">K4A83_19145</name>
</gene>